<dbReference type="Pfam" id="PF01048">
    <property type="entry name" value="PNP_UDP_1"/>
    <property type="match status" value="1"/>
</dbReference>
<name>A0A8H5TUB9_9HYPO</name>
<feature type="domain" description="DUF7580" evidence="3">
    <location>
        <begin position="181"/>
        <end position="533"/>
    </location>
</feature>
<evidence type="ECO:0000259" key="2">
    <source>
        <dbReference type="Pfam" id="PF01048"/>
    </source>
</evidence>
<dbReference type="AlphaFoldDB" id="A0A8H5TUB9"/>
<evidence type="ECO:0000259" key="3">
    <source>
        <dbReference type="Pfam" id="PF24476"/>
    </source>
</evidence>
<evidence type="ECO:0000313" key="4">
    <source>
        <dbReference type="EMBL" id="KAF5678535.1"/>
    </source>
</evidence>
<dbReference type="GO" id="GO:0003824">
    <property type="term" value="F:catalytic activity"/>
    <property type="evidence" value="ECO:0007669"/>
    <property type="project" value="InterPro"/>
</dbReference>
<proteinExistence type="predicted"/>
<dbReference type="Gene3D" id="3.40.50.1580">
    <property type="entry name" value="Nucleoside phosphorylase domain"/>
    <property type="match status" value="1"/>
</dbReference>
<feature type="region of interest" description="Disordered" evidence="1">
    <location>
        <begin position="391"/>
        <end position="415"/>
    </location>
</feature>
<dbReference type="PANTHER" id="PTHR46082:SF11">
    <property type="entry name" value="AAA+ ATPASE DOMAIN-CONTAINING PROTEIN-RELATED"/>
    <property type="match status" value="1"/>
</dbReference>
<feature type="domain" description="Nucleoside phosphorylase" evidence="2">
    <location>
        <begin position="617"/>
        <end position="890"/>
    </location>
</feature>
<evidence type="ECO:0008006" key="6">
    <source>
        <dbReference type="Google" id="ProtNLM"/>
    </source>
</evidence>
<dbReference type="EMBL" id="JAAOAK010000267">
    <property type="protein sequence ID" value="KAF5678535.1"/>
    <property type="molecule type" value="Genomic_DNA"/>
</dbReference>
<dbReference type="GO" id="GO:0009116">
    <property type="term" value="P:nucleoside metabolic process"/>
    <property type="evidence" value="ECO:0007669"/>
    <property type="project" value="InterPro"/>
</dbReference>
<dbReference type="PANTHER" id="PTHR46082">
    <property type="entry name" value="ATP/GTP-BINDING PROTEIN-RELATED"/>
    <property type="match status" value="1"/>
</dbReference>
<dbReference type="InterPro" id="IPR056002">
    <property type="entry name" value="DUF7580"/>
</dbReference>
<evidence type="ECO:0000313" key="5">
    <source>
        <dbReference type="Proteomes" id="UP000562682"/>
    </source>
</evidence>
<dbReference type="Proteomes" id="UP000562682">
    <property type="component" value="Unassembled WGS sequence"/>
</dbReference>
<dbReference type="InterPro" id="IPR035994">
    <property type="entry name" value="Nucleoside_phosphorylase_sf"/>
</dbReference>
<keyword evidence="5" id="KW-1185">Reference proteome</keyword>
<comment type="caution">
    <text evidence="4">The sequence shown here is derived from an EMBL/GenBank/DDBJ whole genome shotgun (WGS) entry which is preliminary data.</text>
</comment>
<dbReference type="SUPFAM" id="SSF53167">
    <property type="entry name" value="Purine and uridine phosphorylases"/>
    <property type="match status" value="1"/>
</dbReference>
<dbReference type="InterPro" id="IPR000845">
    <property type="entry name" value="Nucleoside_phosphorylase_d"/>
</dbReference>
<dbReference type="Pfam" id="PF24476">
    <property type="entry name" value="DUF7580"/>
    <property type="match status" value="1"/>
</dbReference>
<dbReference type="InterPro" id="IPR053137">
    <property type="entry name" value="NLR-like"/>
</dbReference>
<accession>A0A8H5TUB9</accession>
<feature type="compositionally biased region" description="Acidic residues" evidence="1">
    <location>
        <begin position="405"/>
        <end position="415"/>
    </location>
</feature>
<sequence>MAAMNLDLPAPTGSEMINTLYLTYKAAQQITETLWVNERDEELRSFCASLMAYFNMIRRSLSILDDKSAPQENSGLITLLLAPIKLMFPTSSLQVPIKECLREIVRVGENIGYTKSHLARLSDVLSLDLKKTYESRNELLESLAMCEETLRDSYIEEPSRWGEEDFAPQLVIAELPYDILNAAKSTFEAMVACTDCPCKTEHDFGARLYLSTHRKSQESVIRTQDEDVVDFDMFLSTHYDWQEVRVHAMGNQRVPDAVAGQQPKRKRMEAKSLRIRRLCEVVAKTKSMSGYRLELKVLRNQLYQLHPEMCNSAIDTSQNAVSLDYILRHTRGTFTERTKRILAVILASTVFHLYGTPWLQPTWGASDVLFFHTASSITLFRPFINSPLSNLHLPRNEAPPKPPEPDDMTDETDADDTDVEDFFNHPCPTVITLALLLLELYFETPFDILVQRFNAKLGTNTNSSAFTKYLDANLVFQACKAEIPLNSQFYLALTNCLDPKVWQDEDGDTLDTLTLRTTIYQKVVLPLETELSQAYSSIPIEELDKFAQKIDFGRWGQLNYNPHGDSQESVTNTLRSTSMDRRLSSPIPRYFVETPSIQKNTEDHGLDMHSYPHPAYTVGIICALPLELRAVRALFDTEHNGHTKMKGDSNTYALGTIGQHFIVAACLPSGEYGTNAAADAASNLRRTYQEVEFCLLVGIAGGAPSSETDIRLGDVVVSHPTSTSSGVVQYDRGKEYKGNTFQLTGSLQGPPRSLRTAISALRSKPDASSSSLQPHLEKIARSISHSSTMSYSHPGQENDHLFKAVCSTCFALRDCINADSHVQRRASRPTDLPEIHYGLIASGNRVLKDASTRDRWAKEYGILCFEMEAAGVMNILPCLVIRGICDYADAYKNKIWQNYAAATAAAYAKLLLCHTAPSRTAWQSEIDGCESSSYIYSSGDGPPAKRRRA</sequence>
<gene>
    <name evidence="4" type="ORF">FDENT_8914</name>
</gene>
<protein>
    <recommendedName>
        <fullName evidence="6">Nucleoside phosphorylase domain-containing protein</fullName>
    </recommendedName>
</protein>
<organism evidence="4 5">
    <name type="scientific">Fusarium denticulatum</name>
    <dbReference type="NCBI Taxonomy" id="48507"/>
    <lineage>
        <taxon>Eukaryota</taxon>
        <taxon>Fungi</taxon>
        <taxon>Dikarya</taxon>
        <taxon>Ascomycota</taxon>
        <taxon>Pezizomycotina</taxon>
        <taxon>Sordariomycetes</taxon>
        <taxon>Hypocreomycetidae</taxon>
        <taxon>Hypocreales</taxon>
        <taxon>Nectriaceae</taxon>
        <taxon>Fusarium</taxon>
        <taxon>Fusarium fujikuroi species complex</taxon>
    </lineage>
</organism>
<reference evidence="4 5" key="1">
    <citation type="submission" date="2020-05" db="EMBL/GenBank/DDBJ databases">
        <title>Identification and distribution of gene clusters putatively required for synthesis of sphingolipid metabolism inhibitors in phylogenetically diverse species of the filamentous fungus Fusarium.</title>
        <authorList>
            <person name="Kim H.-S."/>
            <person name="Busman M."/>
            <person name="Brown D.W."/>
            <person name="Divon H."/>
            <person name="Uhlig S."/>
            <person name="Proctor R.H."/>
        </authorList>
    </citation>
    <scope>NUCLEOTIDE SEQUENCE [LARGE SCALE GENOMIC DNA]</scope>
    <source>
        <strain evidence="4 5">NRRL 25311</strain>
    </source>
</reference>
<evidence type="ECO:0000256" key="1">
    <source>
        <dbReference type="SAM" id="MobiDB-lite"/>
    </source>
</evidence>